<keyword evidence="9" id="KW-0812">Transmembrane</keyword>
<protein>
    <submittedName>
        <fullName evidence="12">M48 family metallopeptidase</fullName>
    </submittedName>
</protein>
<dbReference type="InterPro" id="IPR032456">
    <property type="entry name" value="Peptidase_M48_N"/>
</dbReference>
<comment type="similarity">
    <text evidence="8">Belongs to the peptidase M48 family.</text>
</comment>
<feature type="active site" evidence="6">
    <location>
        <position position="266"/>
    </location>
</feature>
<dbReference type="Gene3D" id="3.30.2010.10">
    <property type="entry name" value="Metalloproteases ('zincins'), catalytic domain"/>
    <property type="match status" value="1"/>
</dbReference>
<evidence type="ECO:0000256" key="7">
    <source>
        <dbReference type="PIRSR" id="PIRSR627057-2"/>
    </source>
</evidence>
<feature type="transmembrane region" description="Helical" evidence="9">
    <location>
        <begin position="6"/>
        <end position="22"/>
    </location>
</feature>
<dbReference type="SUPFAM" id="SSF103473">
    <property type="entry name" value="MFS general substrate transporter"/>
    <property type="match status" value="1"/>
</dbReference>
<dbReference type="GO" id="GO:0046872">
    <property type="term" value="F:metal ion binding"/>
    <property type="evidence" value="ECO:0007669"/>
    <property type="project" value="UniProtKB-KW"/>
</dbReference>
<evidence type="ECO:0000256" key="1">
    <source>
        <dbReference type="ARBA" id="ARBA00022670"/>
    </source>
</evidence>
<evidence type="ECO:0000313" key="13">
    <source>
        <dbReference type="Proteomes" id="UP000321629"/>
    </source>
</evidence>
<feature type="binding site" evidence="7">
    <location>
        <position position="340"/>
    </location>
    <ligand>
        <name>Zn(2+)</name>
        <dbReference type="ChEBI" id="CHEBI:29105"/>
        <note>catalytic</note>
    </ligand>
</feature>
<gene>
    <name evidence="12" type="ORF">FPD38_02710</name>
</gene>
<keyword evidence="3 8" id="KW-0378">Hydrolase</keyword>
<dbReference type="Proteomes" id="UP000321629">
    <property type="component" value="Unassembled WGS sequence"/>
</dbReference>
<dbReference type="AlphaFoldDB" id="A0A5C7DV25"/>
<name>A0A5C7DV25_9BACT</name>
<dbReference type="Pfam" id="PF16491">
    <property type="entry name" value="Peptidase_M48_N"/>
    <property type="match status" value="1"/>
</dbReference>
<dbReference type="InterPro" id="IPR036259">
    <property type="entry name" value="MFS_trans_sf"/>
</dbReference>
<feature type="transmembrane region" description="Helical" evidence="9">
    <location>
        <begin position="275"/>
        <end position="296"/>
    </location>
</feature>
<dbReference type="GO" id="GO:0071586">
    <property type="term" value="P:CAAX-box protein processing"/>
    <property type="evidence" value="ECO:0007669"/>
    <property type="project" value="InterPro"/>
</dbReference>
<evidence type="ECO:0000256" key="6">
    <source>
        <dbReference type="PIRSR" id="PIRSR627057-1"/>
    </source>
</evidence>
<proteinExistence type="inferred from homology"/>
<comment type="cofactor">
    <cofactor evidence="7 8">
        <name>Zn(2+)</name>
        <dbReference type="ChEBI" id="CHEBI:29105"/>
    </cofactor>
    <text evidence="7 8">Binds 1 zinc ion per subunit.</text>
</comment>
<keyword evidence="2 7" id="KW-0479">Metal-binding</keyword>
<evidence type="ECO:0000256" key="5">
    <source>
        <dbReference type="ARBA" id="ARBA00023049"/>
    </source>
</evidence>
<feature type="domain" description="CAAX prenyl protease 1 N-terminal" evidence="11">
    <location>
        <begin position="21"/>
        <end position="192"/>
    </location>
</feature>
<dbReference type="EMBL" id="VOWJ01000016">
    <property type="protein sequence ID" value="TXE88989.1"/>
    <property type="molecule type" value="Genomic_DNA"/>
</dbReference>
<organism evidence="12 13">
    <name type="scientific">Campylobacter volucris</name>
    <dbReference type="NCBI Taxonomy" id="1031542"/>
    <lineage>
        <taxon>Bacteria</taxon>
        <taxon>Pseudomonadati</taxon>
        <taxon>Campylobacterota</taxon>
        <taxon>Epsilonproteobacteria</taxon>
        <taxon>Campylobacterales</taxon>
        <taxon>Campylobacteraceae</taxon>
        <taxon>Campylobacter</taxon>
    </lineage>
</organism>
<dbReference type="InterPro" id="IPR027057">
    <property type="entry name" value="CAXX_Prtase_1"/>
</dbReference>
<reference evidence="12 13" key="1">
    <citation type="submission" date="2019-07" db="EMBL/GenBank/DDBJ databases">
        <title>Rapid identification of Enteric Bacteria from Whole Genome Sequences (WGS) using Average Nucleotide Identity (ANI).</title>
        <authorList>
            <person name="Lane C."/>
        </authorList>
    </citation>
    <scope>NUCLEOTIDE SEQUENCE [LARGE SCALE GENOMIC DNA]</scope>
    <source>
        <strain evidence="12 13">2016D-0084</strain>
    </source>
</reference>
<evidence type="ECO:0000256" key="2">
    <source>
        <dbReference type="ARBA" id="ARBA00022723"/>
    </source>
</evidence>
<feature type="binding site" evidence="7">
    <location>
        <position position="269"/>
    </location>
    <ligand>
        <name>Zn(2+)</name>
        <dbReference type="ChEBI" id="CHEBI:29105"/>
        <note>catalytic</note>
    </ligand>
</feature>
<feature type="transmembrane region" description="Helical" evidence="9">
    <location>
        <begin position="308"/>
        <end position="328"/>
    </location>
</feature>
<feature type="transmembrane region" description="Helical" evidence="9">
    <location>
        <begin position="60"/>
        <end position="77"/>
    </location>
</feature>
<feature type="binding site" evidence="7">
    <location>
        <position position="265"/>
    </location>
    <ligand>
        <name>Zn(2+)</name>
        <dbReference type="ChEBI" id="CHEBI:29105"/>
        <note>catalytic</note>
    </ligand>
</feature>
<evidence type="ECO:0000256" key="9">
    <source>
        <dbReference type="SAM" id="Phobius"/>
    </source>
</evidence>
<keyword evidence="9" id="KW-1133">Transmembrane helix</keyword>
<comment type="caution">
    <text evidence="12">The sequence shown here is derived from an EMBL/GenBank/DDBJ whole genome shotgun (WGS) entry which is preliminary data.</text>
</comment>
<evidence type="ECO:0000259" key="10">
    <source>
        <dbReference type="Pfam" id="PF01435"/>
    </source>
</evidence>
<evidence type="ECO:0000259" key="11">
    <source>
        <dbReference type="Pfam" id="PF16491"/>
    </source>
</evidence>
<keyword evidence="9" id="KW-0472">Membrane</keyword>
<evidence type="ECO:0000256" key="8">
    <source>
        <dbReference type="RuleBase" id="RU003983"/>
    </source>
</evidence>
<dbReference type="CDD" id="cd07343">
    <property type="entry name" value="M48A_Zmpste24p_like"/>
    <property type="match status" value="1"/>
</dbReference>
<feature type="active site" description="Proton donor" evidence="6">
    <location>
        <position position="344"/>
    </location>
</feature>
<dbReference type="PANTHER" id="PTHR10120">
    <property type="entry name" value="CAAX PRENYL PROTEASE 1"/>
    <property type="match status" value="1"/>
</dbReference>
<accession>A0A5C7DV25</accession>
<dbReference type="FunFam" id="3.30.2010.10:FF:000010">
    <property type="entry name" value="M48 family peptidase"/>
    <property type="match status" value="1"/>
</dbReference>
<keyword evidence="4 7" id="KW-0862">Zinc</keyword>
<feature type="transmembrane region" description="Helical" evidence="9">
    <location>
        <begin position="135"/>
        <end position="155"/>
    </location>
</feature>
<keyword evidence="5 8" id="KW-0482">Metalloprotease</keyword>
<dbReference type="InterPro" id="IPR001915">
    <property type="entry name" value="Peptidase_M48"/>
</dbReference>
<feature type="transmembrane region" description="Helical" evidence="9">
    <location>
        <begin position="92"/>
        <end position="114"/>
    </location>
</feature>
<evidence type="ECO:0000313" key="12">
    <source>
        <dbReference type="EMBL" id="TXE88989.1"/>
    </source>
</evidence>
<feature type="transmembrane region" description="Helical" evidence="9">
    <location>
        <begin position="161"/>
        <end position="182"/>
    </location>
</feature>
<dbReference type="Pfam" id="PF01435">
    <property type="entry name" value="Peptidase_M48"/>
    <property type="match status" value="1"/>
</dbReference>
<keyword evidence="1 8" id="KW-0645">Protease</keyword>
<sequence>MTLIAILCIYTIFILYISYEQIKFLKKEKEQKAVILDENEYKNAADIAIENEKYKIFSNVYNLIINIAWLNFGFLYLKEFWINENSTLENTLFLLSFLLILSVLNLPLGYYESFVKDKKHGFSNMTLALFIKDSLKSLVLMLIFGFLIIYALVFCCEFFGAYWWIVAFALSFSIIIVINLIYPTLIAPIFNKMTKLEDENLLEKITNLMQKCGFSANGVYIIDASKRDKRLNAYFGGLFKSKRVVLFDTLLKALKENELIAVLGHELGHFVHKDLIKMLIASALMLFALFFIFAHLPNLFYEQSHLDGVNAGVFALLLIFGNIFTFFISPLINKMSQKNEFNADLHGAKLSSKEDMKNALIALARENKAFVKTSKIYAFFHLSHPSIDDRIKALQ</sequence>
<feature type="domain" description="Peptidase M48" evidence="10">
    <location>
        <begin position="196"/>
        <end position="395"/>
    </location>
</feature>
<evidence type="ECO:0000256" key="3">
    <source>
        <dbReference type="ARBA" id="ARBA00022801"/>
    </source>
</evidence>
<dbReference type="RefSeq" id="WP_147555259.1">
    <property type="nucleotide sequence ID" value="NZ_VOWJ01000016.1"/>
</dbReference>
<dbReference type="GO" id="GO:0004222">
    <property type="term" value="F:metalloendopeptidase activity"/>
    <property type="evidence" value="ECO:0007669"/>
    <property type="project" value="InterPro"/>
</dbReference>
<evidence type="ECO:0000256" key="4">
    <source>
        <dbReference type="ARBA" id="ARBA00022833"/>
    </source>
</evidence>